<evidence type="ECO:0000313" key="12">
    <source>
        <dbReference type="EMBL" id="RPB23049.1"/>
    </source>
</evidence>
<keyword evidence="7 11" id="KW-0249">Electron transport</keyword>
<name>A0A3N4LNE7_9PEZI</name>
<dbReference type="STRING" id="1051890.A0A3N4LNE7"/>
<keyword evidence="13" id="KW-1185">Reference proteome</keyword>
<keyword evidence="3 11" id="KW-0813">Transport</keyword>
<sequence>MPQDLPPVGGYGPVQFKRNLPVRGFRPAYYIYGMGVLMTYGFYEAIKAIKEQQELAREKQWSRLHLIPVLQAEQDRDLVRRTLANSEREKFLMKDVKGWEYGSVYNTDKFVKPTYVVTPMKAEKSEVPIRVTGGAA</sequence>
<evidence type="ECO:0000256" key="4">
    <source>
        <dbReference type="ARBA" id="ARBA00022660"/>
    </source>
</evidence>
<dbReference type="Pfam" id="PF06212">
    <property type="entry name" value="GRIM-19"/>
    <property type="match status" value="1"/>
</dbReference>
<proteinExistence type="inferred from homology"/>
<evidence type="ECO:0000313" key="13">
    <source>
        <dbReference type="Proteomes" id="UP000267821"/>
    </source>
</evidence>
<dbReference type="Proteomes" id="UP000267821">
    <property type="component" value="Unassembled WGS sequence"/>
</dbReference>
<keyword evidence="10" id="KW-0472">Membrane</keyword>
<dbReference type="EMBL" id="ML121548">
    <property type="protein sequence ID" value="RPB23049.1"/>
    <property type="molecule type" value="Genomic_DNA"/>
</dbReference>
<evidence type="ECO:0000256" key="1">
    <source>
        <dbReference type="ARBA" id="ARBA00004298"/>
    </source>
</evidence>
<protein>
    <recommendedName>
        <fullName evidence="11">NADH dehydrogenase [ubiquinone] 1 alpha subcomplex subunit 13</fullName>
    </recommendedName>
</protein>
<keyword evidence="5" id="KW-0812">Transmembrane</keyword>
<dbReference type="GO" id="GO:0045271">
    <property type="term" value="C:respiratory chain complex I"/>
    <property type="evidence" value="ECO:0007669"/>
    <property type="project" value="UniProtKB-UniRule"/>
</dbReference>
<dbReference type="OrthoDB" id="3308at2759"/>
<keyword evidence="8" id="KW-1133">Transmembrane helix</keyword>
<evidence type="ECO:0000256" key="3">
    <source>
        <dbReference type="ARBA" id="ARBA00022448"/>
    </source>
</evidence>
<dbReference type="GO" id="GO:0005743">
    <property type="term" value="C:mitochondrial inner membrane"/>
    <property type="evidence" value="ECO:0007669"/>
    <property type="project" value="UniProtKB-SubCell"/>
</dbReference>
<comment type="subcellular location">
    <subcellularLocation>
        <location evidence="1 11">Mitochondrion inner membrane</location>
        <topology evidence="1 11">Single-pass membrane protein</topology>
        <orientation evidence="1 11">Matrix side</orientation>
    </subcellularLocation>
</comment>
<organism evidence="12 13">
    <name type="scientific">Terfezia boudieri ATCC MYA-4762</name>
    <dbReference type="NCBI Taxonomy" id="1051890"/>
    <lineage>
        <taxon>Eukaryota</taxon>
        <taxon>Fungi</taxon>
        <taxon>Dikarya</taxon>
        <taxon>Ascomycota</taxon>
        <taxon>Pezizomycotina</taxon>
        <taxon>Pezizomycetes</taxon>
        <taxon>Pezizales</taxon>
        <taxon>Pezizaceae</taxon>
        <taxon>Terfezia</taxon>
    </lineage>
</organism>
<comment type="similarity">
    <text evidence="2 11">Belongs to the complex I NDUFA13 subunit family.</text>
</comment>
<evidence type="ECO:0000256" key="7">
    <source>
        <dbReference type="ARBA" id="ARBA00022982"/>
    </source>
</evidence>
<keyword evidence="4 11" id="KW-0679">Respiratory chain</keyword>
<keyword evidence="6 11" id="KW-0999">Mitochondrion inner membrane</keyword>
<evidence type="ECO:0000256" key="5">
    <source>
        <dbReference type="ARBA" id="ARBA00022692"/>
    </source>
</evidence>
<dbReference type="PANTHER" id="PTHR12966">
    <property type="entry name" value="NADH DEHYDROGENASE UBIQUINONE 1 ALPHA SUBCOMPLEX SUBUNIT 13"/>
    <property type="match status" value="1"/>
</dbReference>
<dbReference type="AlphaFoldDB" id="A0A3N4LNE7"/>
<evidence type="ECO:0000256" key="10">
    <source>
        <dbReference type="ARBA" id="ARBA00023136"/>
    </source>
</evidence>
<evidence type="ECO:0000256" key="2">
    <source>
        <dbReference type="ARBA" id="ARBA00007312"/>
    </source>
</evidence>
<reference evidence="12 13" key="1">
    <citation type="journal article" date="2018" name="Nat. Ecol. Evol.">
        <title>Pezizomycetes genomes reveal the molecular basis of ectomycorrhizal truffle lifestyle.</title>
        <authorList>
            <person name="Murat C."/>
            <person name="Payen T."/>
            <person name="Noel B."/>
            <person name="Kuo A."/>
            <person name="Morin E."/>
            <person name="Chen J."/>
            <person name="Kohler A."/>
            <person name="Krizsan K."/>
            <person name="Balestrini R."/>
            <person name="Da Silva C."/>
            <person name="Montanini B."/>
            <person name="Hainaut M."/>
            <person name="Levati E."/>
            <person name="Barry K.W."/>
            <person name="Belfiori B."/>
            <person name="Cichocki N."/>
            <person name="Clum A."/>
            <person name="Dockter R.B."/>
            <person name="Fauchery L."/>
            <person name="Guy J."/>
            <person name="Iotti M."/>
            <person name="Le Tacon F."/>
            <person name="Lindquist E.A."/>
            <person name="Lipzen A."/>
            <person name="Malagnac F."/>
            <person name="Mello A."/>
            <person name="Molinier V."/>
            <person name="Miyauchi S."/>
            <person name="Poulain J."/>
            <person name="Riccioni C."/>
            <person name="Rubini A."/>
            <person name="Sitrit Y."/>
            <person name="Splivallo R."/>
            <person name="Traeger S."/>
            <person name="Wang M."/>
            <person name="Zifcakova L."/>
            <person name="Wipf D."/>
            <person name="Zambonelli A."/>
            <person name="Paolocci F."/>
            <person name="Nowrousian M."/>
            <person name="Ottonello S."/>
            <person name="Baldrian P."/>
            <person name="Spatafora J.W."/>
            <person name="Henrissat B."/>
            <person name="Nagy L.G."/>
            <person name="Aury J.M."/>
            <person name="Wincker P."/>
            <person name="Grigoriev I.V."/>
            <person name="Bonfante P."/>
            <person name="Martin F.M."/>
        </authorList>
    </citation>
    <scope>NUCLEOTIDE SEQUENCE [LARGE SCALE GENOMIC DNA]</scope>
    <source>
        <strain evidence="12 13">ATCC MYA-4762</strain>
    </source>
</reference>
<dbReference type="PANTHER" id="PTHR12966:SF0">
    <property type="entry name" value="NADH DEHYDROGENASE [UBIQUINONE] 1 ALPHA SUBCOMPLEX SUBUNIT 13"/>
    <property type="match status" value="1"/>
</dbReference>
<dbReference type="InParanoid" id="A0A3N4LNE7"/>
<gene>
    <name evidence="12" type="ORF">L211DRAFT_787380</name>
</gene>
<evidence type="ECO:0000256" key="9">
    <source>
        <dbReference type="ARBA" id="ARBA00023128"/>
    </source>
</evidence>
<evidence type="ECO:0000256" key="6">
    <source>
        <dbReference type="ARBA" id="ARBA00022792"/>
    </source>
</evidence>
<comment type="function">
    <text evidence="11">Complex I functions in the transfer of electrons from NADH to the respiratory chain. Accessory subunit of the mitochondrial membrane respiratory chain NADH dehydrogenase (Complex I), that is believed not to be involved in catalysis.</text>
</comment>
<evidence type="ECO:0000256" key="11">
    <source>
        <dbReference type="RuleBase" id="RU368034"/>
    </source>
</evidence>
<evidence type="ECO:0000256" key="8">
    <source>
        <dbReference type="ARBA" id="ARBA00022989"/>
    </source>
</evidence>
<keyword evidence="9 11" id="KW-0496">Mitochondrion</keyword>
<dbReference type="InterPro" id="IPR009346">
    <property type="entry name" value="GRIM-19"/>
</dbReference>
<accession>A0A3N4LNE7</accession>